<evidence type="ECO:0000313" key="9">
    <source>
        <dbReference type="EMBL" id="KHJ53702.1"/>
    </source>
</evidence>
<evidence type="ECO:0000313" key="10">
    <source>
        <dbReference type="Proteomes" id="UP000030826"/>
    </source>
</evidence>
<evidence type="ECO:0000256" key="5">
    <source>
        <dbReference type="ARBA" id="ARBA00045658"/>
    </source>
</evidence>
<comment type="similarity">
    <text evidence="4">Belongs to the SIMIBI class G3E GTPase family. ZNG1 subfamily.</text>
</comment>
<dbReference type="RefSeq" id="WP_039195221.1">
    <property type="nucleotide sequence ID" value="NZ_JRFJ01000005.1"/>
</dbReference>
<reference evidence="9 10" key="1">
    <citation type="submission" date="2014-09" db="EMBL/GenBank/DDBJ databases">
        <title>Isolation and characterization of Aurantimonas altamirensis ON-56566 from clinical sample following a dog bite.</title>
        <authorList>
            <person name="Eshaghi A."/>
            <person name="Li A."/>
            <person name="Shahinas D."/>
            <person name="Bahn P."/>
            <person name="Kus J.V."/>
            <person name="Patel S.N."/>
        </authorList>
    </citation>
    <scope>NUCLEOTIDE SEQUENCE [LARGE SCALE GENOMIC DNA]</scope>
    <source>
        <strain evidence="9 10">ON-56566</strain>
    </source>
</reference>
<dbReference type="Gene3D" id="3.30.1220.10">
    <property type="entry name" value="CobW-like, C-terminal domain"/>
    <property type="match status" value="1"/>
</dbReference>
<protein>
    <submittedName>
        <fullName evidence="9">Cobalamin biosynthesis protein CobW</fullName>
    </submittedName>
</protein>
<dbReference type="InterPro" id="IPR036627">
    <property type="entry name" value="CobW-likC_sf"/>
</dbReference>
<dbReference type="CDD" id="cd03112">
    <property type="entry name" value="CobW-like"/>
    <property type="match status" value="1"/>
</dbReference>
<dbReference type="STRING" id="370622.LA66_17430"/>
<keyword evidence="1" id="KW-0547">Nucleotide-binding</keyword>
<dbReference type="Proteomes" id="UP000030826">
    <property type="component" value="Unassembled WGS sequence"/>
</dbReference>
<evidence type="ECO:0000256" key="1">
    <source>
        <dbReference type="ARBA" id="ARBA00022741"/>
    </source>
</evidence>
<dbReference type="GO" id="GO:0000166">
    <property type="term" value="F:nucleotide binding"/>
    <property type="evidence" value="ECO:0007669"/>
    <property type="project" value="UniProtKB-KW"/>
</dbReference>
<accession>A0A0B1Q454</accession>
<comment type="function">
    <text evidence="5">Zinc chaperone that directly transfers zinc cofactor to target proteins, thereby activating them. Zinc is transferred from the CXCC motif in the GTPase domain to the zinc binding site in target proteins in a process requiring GTP hydrolysis.</text>
</comment>
<dbReference type="SMART" id="SM00833">
    <property type="entry name" value="CobW_C"/>
    <property type="match status" value="1"/>
</dbReference>
<evidence type="ECO:0000256" key="2">
    <source>
        <dbReference type="ARBA" id="ARBA00022801"/>
    </source>
</evidence>
<comment type="catalytic activity">
    <reaction evidence="6">
        <text>GTP + H2O = GDP + phosphate + H(+)</text>
        <dbReference type="Rhea" id="RHEA:19669"/>
        <dbReference type="ChEBI" id="CHEBI:15377"/>
        <dbReference type="ChEBI" id="CHEBI:15378"/>
        <dbReference type="ChEBI" id="CHEBI:37565"/>
        <dbReference type="ChEBI" id="CHEBI:43474"/>
        <dbReference type="ChEBI" id="CHEBI:58189"/>
    </reaction>
    <physiologicalReaction direction="left-to-right" evidence="6">
        <dbReference type="Rhea" id="RHEA:19670"/>
    </physiologicalReaction>
</comment>
<dbReference type="EMBL" id="JRFJ01000005">
    <property type="protein sequence ID" value="KHJ53702.1"/>
    <property type="molecule type" value="Genomic_DNA"/>
</dbReference>
<dbReference type="PANTHER" id="PTHR13748">
    <property type="entry name" value="COBW-RELATED"/>
    <property type="match status" value="1"/>
</dbReference>
<dbReference type="InterPro" id="IPR051316">
    <property type="entry name" value="Zinc-reg_GTPase_activator"/>
</dbReference>
<keyword evidence="2" id="KW-0378">Hydrolase</keyword>
<organism evidence="9 10">
    <name type="scientific">Aureimonas altamirensis</name>
    <dbReference type="NCBI Taxonomy" id="370622"/>
    <lineage>
        <taxon>Bacteria</taxon>
        <taxon>Pseudomonadati</taxon>
        <taxon>Pseudomonadota</taxon>
        <taxon>Alphaproteobacteria</taxon>
        <taxon>Hyphomicrobiales</taxon>
        <taxon>Aurantimonadaceae</taxon>
        <taxon>Aureimonas</taxon>
    </lineage>
</organism>
<dbReference type="SUPFAM" id="SSF90002">
    <property type="entry name" value="Hypothetical protein YjiA, C-terminal domain"/>
    <property type="match status" value="1"/>
</dbReference>
<evidence type="ECO:0000256" key="3">
    <source>
        <dbReference type="ARBA" id="ARBA00023186"/>
    </source>
</evidence>
<sequence>MSRTDNAAAEQVPVTVLTGYLGSGKTTLLNRILTGDHGKRYAVIVNEFGEIGIDNDLIVETDEEIYEMNNGCICCTVRGDLVRVVEGLVRRKGRFDAIIVETTGLADPVPVAQTFFMDDDVRARTRLDAVVALVDAKHLPLRLKDSREAEDQIAFADVVIVNKTDLVTAEELAAVEATVRAINPHARIHRAARAEVDLARVLDQGAFDLARVLDEDPAFLEEAAHAHDDHVCGPDCDHDHHHHHHHHGDHDHHHHDHEHHEGHHHHGEVAAIHDVTVTSISLKGGEMDEKAFFPWIQALTQTEGPNILRLKGIIAFAGDPDRYVVQGVHMIIEGDHQRAWRDGEPRESRLVFIGRELDRARLEAGFTACLAKAKTPA</sequence>
<dbReference type="SUPFAM" id="SSF52540">
    <property type="entry name" value="P-loop containing nucleoside triphosphate hydrolases"/>
    <property type="match status" value="1"/>
</dbReference>
<dbReference type="InterPro" id="IPR027417">
    <property type="entry name" value="P-loop_NTPase"/>
</dbReference>
<dbReference type="OrthoDB" id="9808822at2"/>
<keyword evidence="3" id="KW-0143">Chaperone</keyword>
<dbReference type="GO" id="GO:0016787">
    <property type="term" value="F:hydrolase activity"/>
    <property type="evidence" value="ECO:0007669"/>
    <property type="project" value="UniProtKB-KW"/>
</dbReference>
<dbReference type="InterPro" id="IPR011629">
    <property type="entry name" value="CobW-like_C"/>
</dbReference>
<dbReference type="PANTHER" id="PTHR13748:SF59">
    <property type="entry name" value="COBW C-TERMINAL DOMAIN-CONTAINING PROTEIN"/>
    <property type="match status" value="1"/>
</dbReference>
<gene>
    <name evidence="9" type="ORF">LA66_17430</name>
</gene>
<dbReference type="Pfam" id="PF07683">
    <property type="entry name" value="CobW_C"/>
    <property type="match status" value="1"/>
</dbReference>
<proteinExistence type="inferred from homology"/>
<feature type="region of interest" description="Disordered" evidence="7">
    <location>
        <begin position="240"/>
        <end position="266"/>
    </location>
</feature>
<evidence type="ECO:0000256" key="6">
    <source>
        <dbReference type="ARBA" id="ARBA00049117"/>
    </source>
</evidence>
<dbReference type="AlphaFoldDB" id="A0A0B1Q454"/>
<dbReference type="InterPro" id="IPR003495">
    <property type="entry name" value="CobW/HypB/UreG_nucleotide-bd"/>
</dbReference>
<dbReference type="Gene3D" id="3.40.50.300">
    <property type="entry name" value="P-loop containing nucleotide triphosphate hydrolases"/>
    <property type="match status" value="1"/>
</dbReference>
<evidence type="ECO:0000259" key="8">
    <source>
        <dbReference type="SMART" id="SM00833"/>
    </source>
</evidence>
<feature type="domain" description="CobW C-terminal" evidence="8">
    <location>
        <begin position="277"/>
        <end position="370"/>
    </location>
</feature>
<evidence type="ECO:0000256" key="4">
    <source>
        <dbReference type="ARBA" id="ARBA00034320"/>
    </source>
</evidence>
<comment type="caution">
    <text evidence="9">The sequence shown here is derived from an EMBL/GenBank/DDBJ whole genome shotgun (WGS) entry which is preliminary data.</text>
</comment>
<evidence type="ECO:0000256" key="7">
    <source>
        <dbReference type="SAM" id="MobiDB-lite"/>
    </source>
</evidence>
<name>A0A0B1Q454_9HYPH</name>
<dbReference type="Pfam" id="PF02492">
    <property type="entry name" value="cobW"/>
    <property type="match status" value="1"/>
</dbReference>